<dbReference type="Proteomes" id="UP000607197">
    <property type="component" value="Unassembled WGS sequence"/>
</dbReference>
<gene>
    <name evidence="2" type="ORF">GCM10009039_32250</name>
</gene>
<evidence type="ECO:0000313" key="3">
    <source>
        <dbReference type="Proteomes" id="UP000607197"/>
    </source>
</evidence>
<feature type="transmembrane region" description="Helical" evidence="1">
    <location>
        <begin position="67"/>
        <end position="87"/>
    </location>
</feature>
<reference evidence="2" key="1">
    <citation type="journal article" date="2014" name="Int. J. Syst. Evol. Microbiol.">
        <title>Complete genome sequence of Corynebacterium casei LMG S-19264T (=DSM 44701T), isolated from a smear-ripened cheese.</title>
        <authorList>
            <consortium name="US DOE Joint Genome Institute (JGI-PGF)"/>
            <person name="Walter F."/>
            <person name="Albersmeier A."/>
            <person name="Kalinowski J."/>
            <person name="Ruckert C."/>
        </authorList>
    </citation>
    <scope>NUCLEOTIDE SEQUENCE</scope>
    <source>
        <strain evidence="2">JCM 19596</strain>
    </source>
</reference>
<feature type="transmembrane region" description="Helical" evidence="1">
    <location>
        <begin position="37"/>
        <end position="55"/>
    </location>
</feature>
<proteinExistence type="predicted"/>
<name>A0A830FMY5_9EURY</name>
<reference evidence="2" key="2">
    <citation type="submission" date="2020-09" db="EMBL/GenBank/DDBJ databases">
        <authorList>
            <person name="Sun Q."/>
            <person name="Ohkuma M."/>
        </authorList>
    </citation>
    <scope>NUCLEOTIDE SEQUENCE</scope>
    <source>
        <strain evidence="2">JCM 19596</strain>
    </source>
</reference>
<dbReference type="AlphaFoldDB" id="A0A830FMY5"/>
<keyword evidence="1" id="KW-0812">Transmembrane</keyword>
<evidence type="ECO:0000256" key="1">
    <source>
        <dbReference type="SAM" id="Phobius"/>
    </source>
</evidence>
<keyword evidence="1" id="KW-0472">Membrane</keyword>
<sequence length="91" mass="10304">MIEMEPVTVIRWVTLLVVFVVFVFVAIAYYRTRFRRLLVLLLLDALLGLNVLATVGEDFFDNGVPYFGLLTSLLGLGIAILLLVTVVRRFD</sequence>
<organism evidence="2 3">
    <name type="scientific">Halocalculus aciditolerans</name>
    <dbReference type="NCBI Taxonomy" id="1383812"/>
    <lineage>
        <taxon>Archaea</taxon>
        <taxon>Methanobacteriati</taxon>
        <taxon>Methanobacteriota</taxon>
        <taxon>Stenosarchaea group</taxon>
        <taxon>Halobacteria</taxon>
        <taxon>Halobacteriales</taxon>
        <taxon>Halobacteriaceae</taxon>
        <taxon>Halocalculus</taxon>
    </lineage>
</organism>
<protein>
    <submittedName>
        <fullName evidence="2">Uncharacterized protein</fullName>
    </submittedName>
</protein>
<comment type="caution">
    <text evidence="2">The sequence shown here is derived from an EMBL/GenBank/DDBJ whole genome shotgun (WGS) entry which is preliminary data.</text>
</comment>
<keyword evidence="3" id="KW-1185">Reference proteome</keyword>
<feature type="transmembrane region" description="Helical" evidence="1">
    <location>
        <begin position="12"/>
        <end position="30"/>
    </location>
</feature>
<keyword evidence="1" id="KW-1133">Transmembrane helix</keyword>
<dbReference type="EMBL" id="BMPG01000006">
    <property type="protein sequence ID" value="GGL71721.1"/>
    <property type="molecule type" value="Genomic_DNA"/>
</dbReference>
<accession>A0A830FMY5</accession>
<evidence type="ECO:0000313" key="2">
    <source>
        <dbReference type="EMBL" id="GGL71721.1"/>
    </source>
</evidence>